<dbReference type="Proteomes" id="UP000070134">
    <property type="component" value="Chromosome"/>
</dbReference>
<sequence>MSPTFEVLRDPARRGSYRLRMTGPAGEVLTDLSGLPSIDAVRSAIAQIREAAALALVVDRTAHGA</sequence>
<gene>
    <name evidence="1" type="ORF">SA2016_4018</name>
</gene>
<accession>A0A127AAG9</accession>
<dbReference type="AlphaFoldDB" id="A0A127AAG9"/>
<evidence type="ECO:0000313" key="1">
    <source>
        <dbReference type="EMBL" id="AMM34672.1"/>
    </source>
</evidence>
<evidence type="ECO:0008006" key="3">
    <source>
        <dbReference type="Google" id="ProtNLM"/>
    </source>
</evidence>
<dbReference type="STRING" id="37927.SA2016_4018"/>
<proteinExistence type="predicted"/>
<protein>
    <recommendedName>
        <fullName evidence="3">DUF1508 domain-containing protein</fullName>
    </recommendedName>
</protein>
<dbReference type="KEGG" id="satk:SA2016_4018"/>
<keyword evidence="2" id="KW-1185">Reference proteome</keyword>
<name>A0A127AAG9_9MICC</name>
<organism evidence="1 2">
    <name type="scientific">Sinomonas atrocyanea</name>
    <dbReference type="NCBI Taxonomy" id="37927"/>
    <lineage>
        <taxon>Bacteria</taxon>
        <taxon>Bacillati</taxon>
        <taxon>Actinomycetota</taxon>
        <taxon>Actinomycetes</taxon>
        <taxon>Micrococcales</taxon>
        <taxon>Micrococcaceae</taxon>
        <taxon>Sinomonas</taxon>
    </lineage>
</organism>
<dbReference type="SUPFAM" id="SSF160113">
    <property type="entry name" value="YegP-like"/>
    <property type="match status" value="1"/>
</dbReference>
<dbReference type="InterPro" id="IPR036913">
    <property type="entry name" value="YegP-like_sf"/>
</dbReference>
<evidence type="ECO:0000313" key="2">
    <source>
        <dbReference type="Proteomes" id="UP000070134"/>
    </source>
</evidence>
<reference evidence="1 2" key="1">
    <citation type="submission" date="2016-02" db="EMBL/GenBank/DDBJ databases">
        <title>Complete genome of Sinomonas atrocyanea KCTC 3377.</title>
        <authorList>
            <person name="Kim K.M."/>
        </authorList>
    </citation>
    <scope>NUCLEOTIDE SEQUENCE [LARGE SCALE GENOMIC DNA]</scope>
    <source>
        <strain evidence="1 2">KCTC 3377</strain>
    </source>
</reference>
<dbReference type="EMBL" id="CP014518">
    <property type="protein sequence ID" value="AMM34672.1"/>
    <property type="molecule type" value="Genomic_DNA"/>
</dbReference>